<name>A0A2T0YMW4_9MICC</name>
<keyword evidence="1" id="KW-0812">Transmembrane</keyword>
<dbReference type="EMBL" id="PVTY01000006">
    <property type="protein sequence ID" value="PRZ16691.1"/>
    <property type="molecule type" value="Genomic_DNA"/>
</dbReference>
<evidence type="ECO:0000313" key="3">
    <source>
        <dbReference type="Proteomes" id="UP000238217"/>
    </source>
</evidence>
<proteinExistence type="predicted"/>
<comment type="caution">
    <text evidence="2">The sequence shown here is derived from an EMBL/GenBank/DDBJ whole genome shotgun (WGS) entry which is preliminary data.</text>
</comment>
<gene>
    <name evidence="2" type="ORF">BCL67_10611</name>
</gene>
<sequence length="55" mass="5987">MDITLIQTFNAFFMAAVLLAVPVLLIAGIWGALGRRQPIPVTVELQPVRQPANQS</sequence>
<protein>
    <submittedName>
        <fullName evidence="2">Uncharacterized protein</fullName>
    </submittedName>
</protein>
<feature type="transmembrane region" description="Helical" evidence="1">
    <location>
        <begin position="12"/>
        <end position="33"/>
    </location>
</feature>
<keyword evidence="1" id="KW-0472">Membrane</keyword>
<dbReference type="Proteomes" id="UP000238217">
    <property type="component" value="Unassembled WGS sequence"/>
</dbReference>
<dbReference type="RefSeq" id="WP_181255906.1">
    <property type="nucleotide sequence ID" value="NZ_PVTY01000006.1"/>
</dbReference>
<evidence type="ECO:0000313" key="2">
    <source>
        <dbReference type="EMBL" id="PRZ16691.1"/>
    </source>
</evidence>
<reference evidence="2 3" key="1">
    <citation type="submission" date="2018-03" db="EMBL/GenBank/DDBJ databases">
        <title>Comparative analysis of microorganisms from saline springs in Andes Mountain Range, Colombia.</title>
        <authorList>
            <person name="Rubin E."/>
        </authorList>
    </citation>
    <scope>NUCLEOTIDE SEQUENCE [LARGE SCALE GENOMIC DNA]</scope>
    <source>
        <strain evidence="2 3">CG 35</strain>
    </source>
</reference>
<dbReference type="AlphaFoldDB" id="A0A2T0YMW4"/>
<accession>A0A2T0YMW4</accession>
<keyword evidence="1" id="KW-1133">Transmembrane helix</keyword>
<keyword evidence="3" id="KW-1185">Reference proteome</keyword>
<evidence type="ECO:0000256" key="1">
    <source>
        <dbReference type="SAM" id="Phobius"/>
    </source>
</evidence>
<organism evidence="2 3">
    <name type="scientific">Nesterenkonia sandarakina</name>
    <dbReference type="NCBI Taxonomy" id="272918"/>
    <lineage>
        <taxon>Bacteria</taxon>
        <taxon>Bacillati</taxon>
        <taxon>Actinomycetota</taxon>
        <taxon>Actinomycetes</taxon>
        <taxon>Micrococcales</taxon>
        <taxon>Micrococcaceae</taxon>
        <taxon>Nesterenkonia</taxon>
    </lineage>
</organism>